<dbReference type="AlphaFoldDB" id="A0A916UD06"/>
<keyword evidence="1" id="KW-0472">Membrane</keyword>
<sequence>MKAPTPKTPKDIGIYFLMVFIITFMLALVKFAIDCFFSYEGIFQFKVPWGGLQGYFALFVLFRLIIVMPVTWWFVETFNGKYKNALYLKLLFIIITSLIIAVIFPSETNPNYGVEGLKRIFFYPIAGVLSYLVYTTCFYRKGL</sequence>
<keyword evidence="1" id="KW-1133">Transmembrane helix</keyword>
<evidence type="ECO:0000313" key="2">
    <source>
        <dbReference type="EMBL" id="GGC69162.1"/>
    </source>
</evidence>
<feature type="transmembrane region" description="Helical" evidence="1">
    <location>
        <begin position="86"/>
        <end position="105"/>
    </location>
</feature>
<feature type="transmembrane region" description="Helical" evidence="1">
    <location>
        <begin position="120"/>
        <end position="139"/>
    </location>
</feature>
<keyword evidence="3" id="KW-1185">Reference proteome</keyword>
<feature type="transmembrane region" description="Helical" evidence="1">
    <location>
        <begin position="53"/>
        <end position="74"/>
    </location>
</feature>
<proteinExistence type="predicted"/>
<evidence type="ECO:0000256" key="1">
    <source>
        <dbReference type="SAM" id="Phobius"/>
    </source>
</evidence>
<feature type="transmembrane region" description="Helical" evidence="1">
    <location>
        <begin position="12"/>
        <end position="33"/>
    </location>
</feature>
<dbReference type="EMBL" id="BMIL01000007">
    <property type="protein sequence ID" value="GGC69162.1"/>
    <property type="molecule type" value="Genomic_DNA"/>
</dbReference>
<organism evidence="2 3">
    <name type="scientific">Pedobacter quisquiliarum</name>
    <dbReference type="NCBI Taxonomy" id="1834438"/>
    <lineage>
        <taxon>Bacteria</taxon>
        <taxon>Pseudomonadati</taxon>
        <taxon>Bacteroidota</taxon>
        <taxon>Sphingobacteriia</taxon>
        <taxon>Sphingobacteriales</taxon>
        <taxon>Sphingobacteriaceae</taxon>
        <taxon>Pedobacter</taxon>
    </lineage>
</organism>
<reference evidence="2" key="2">
    <citation type="submission" date="2020-09" db="EMBL/GenBank/DDBJ databases">
        <authorList>
            <person name="Sun Q."/>
            <person name="Zhou Y."/>
        </authorList>
    </citation>
    <scope>NUCLEOTIDE SEQUENCE</scope>
    <source>
        <strain evidence="2">CGMCC 1.15343</strain>
    </source>
</reference>
<dbReference type="Proteomes" id="UP000651668">
    <property type="component" value="Unassembled WGS sequence"/>
</dbReference>
<reference evidence="2" key="1">
    <citation type="journal article" date="2014" name="Int. J. Syst. Evol. Microbiol.">
        <title>Complete genome sequence of Corynebacterium casei LMG S-19264T (=DSM 44701T), isolated from a smear-ripened cheese.</title>
        <authorList>
            <consortium name="US DOE Joint Genome Institute (JGI-PGF)"/>
            <person name="Walter F."/>
            <person name="Albersmeier A."/>
            <person name="Kalinowski J."/>
            <person name="Ruckert C."/>
        </authorList>
    </citation>
    <scope>NUCLEOTIDE SEQUENCE</scope>
    <source>
        <strain evidence="2">CGMCC 1.15343</strain>
    </source>
</reference>
<accession>A0A916UD06</accession>
<comment type="caution">
    <text evidence="2">The sequence shown here is derived from an EMBL/GenBank/DDBJ whole genome shotgun (WGS) entry which is preliminary data.</text>
</comment>
<evidence type="ECO:0000313" key="3">
    <source>
        <dbReference type="Proteomes" id="UP000651668"/>
    </source>
</evidence>
<name>A0A916UD06_9SPHI</name>
<protein>
    <submittedName>
        <fullName evidence="2">Uncharacterized protein</fullName>
    </submittedName>
</protein>
<keyword evidence="1" id="KW-0812">Transmembrane</keyword>
<gene>
    <name evidence="2" type="ORF">GCM10011387_23210</name>
</gene>